<evidence type="ECO:0000313" key="12">
    <source>
        <dbReference type="EMBL" id="CAH1787002.1"/>
    </source>
</evidence>
<feature type="transmembrane region" description="Helical" evidence="10">
    <location>
        <begin position="64"/>
        <end position="86"/>
    </location>
</feature>
<dbReference type="Gene3D" id="1.20.1070.10">
    <property type="entry name" value="Rhodopsin 7-helix transmembrane proteins"/>
    <property type="match status" value="1"/>
</dbReference>
<evidence type="ECO:0000256" key="5">
    <source>
        <dbReference type="ARBA" id="ARBA00023040"/>
    </source>
</evidence>
<evidence type="ECO:0000256" key="9">
    <source>
        <dbReference type="SAM" id="MobiDB-lite"/>
    </source>
</evidence>
<dbReference type="PANTHER" id="PTHR24228:SF74">
    <property type="entry name" value="G-PROTEIN COUPLED RECEPTORS FAMILY 1 PROFILE DOMAIN-CONTAINING PROTEIN"/>
    <property type="match status" value="1"/>
</dbReference>
<keyword evidence="13" id="KW-1185">Reference proteome</keyword>
<dbReference type="Pfam" id="PF00001">
    <property type="entry name" value="7tm_1"/>
    <property type="match status" value="1"/>
</dbReference>
<feature type="transmembrane region" description="Helical" evidence="10">
    <location>
        <begin position="196"/>
        <end position="216"/>
    </location>
</feature>
<reference evidence="12" key="1">
    <citation type="submission" date="2022-03" db="EMBL/GenBank/DDBJ databases">
        <authorList>
            <person name="Martin C."/>
        </authorList>
    </citation>
    <scope>NUCLEOTIDE SEQUENCE</scope>
</reference>
<evidence type="ECO:0000256" key="7">
    <source>
        <dbReference type="ARBA" id="ARBA00023170"/>
    </source>
</evidence>
<evidence type="ECO:0000256" key="10">
    <source>
        <dbReference type="SAM" id="Phobius"/>
    </source>
</evidence>
<dbReference type="PANTHER" id="PTHR24228">
    <property type="entry name" value="B2 BRADYKININ RECEPTOR/ANGIOTENSIN II RECEPTOR"/>
    <property type="match status" value="1"/>
</dbReference>
<proteinExistence type="predicted"/>
<feature type="transmembrane region" description="Helical" evidence="10">
    <location>
        <begin position="257"/>
        <end position="278"/>
    </location>
</feature>
<feature type="compositionally biased region" description="Low complexity" evidence="9">
    <location>
        <begin position="392"/>
        <end position="404"/>
    </location>
</feature>
<dbReference type="GO" id="GO:0004930">
    <property type="term" value="F:G protein-coupled receptor activity"/>
    <property type="evidence" value="ECO:0007669"/>
    <property type="project" value="UniProtKB-KW"/>
</dbReference>
<dbReference type="OrthoDB" id="10044919at2759"/>
<dbReference type="InterPro" id="IPR017452">
    <property type="entry name" value="GPCR_Rhodpsn_7TM"/>
</dbReference>
<keyword evidence="6 10" id="KW-0472">Membrane</keyword>
<dbReference type="EMBL" id="CAIIXF020000006">
    <property type="protein sequence ID" value="CAH1787002.1"/>
    <property type="molecule type" value="Genomic_DNA"/>
</dbReference>
<feature type="region of interest" description="Disordered" evidence="9">
    <location>
        <begin position="379"/>
        <end position="459"/>
    </location>
</feature>
<keyword evidence="2" id="KW-1003">Cell membrane</keyword>
<organism evidence="12 13">
    <name type="scientific">Owenia fusiformis</name>
    <name type="common">Polychaete worm</name>
    <dbReference type="NCBI Taxonomy" id="6347"/>
    <lineage>
        <taxon>Eukaryota</taxon>
        <taxon>Metazoa</taxon>
        <taxon>Spiralia</taxon>
        <taxon>Lophotrochozoa</taxon>
        <taxon>Annelida</taxon>
        <taxon>Polychaeta</taxon>
        <taxon>Sedentaria</taxon>
        <taxon>Canalipalpata</taxon>
        <taxon>Sabellida</taxon>
        <taxon>Oweniida</taxon>
        <taxon>Oweniidae</taxon>
        <taxon>Owenia</taxon>
    </lineage>
</organism>
<keyword evidence="8" id="KW-0807">Transducer</keyword>
<dbReference type="GO" id="GO:0005886">
    <property type="term" value="C:plasma membrane"/>
    <property type="evidence" value="ECO:0007669"/>
    <property type="project" value="UniProtKB-SubCell"/>
</dbReference>
<accession>A0A8S4NYD7</accession>
<evidence type="ECO:0000256" key="1">
    <source>
        <dbReference type="ARBA" id="ARBA00004651"/>
    </source>
</evidence>
<evidence type="ECO:0000259" key="11">
    <source>
        <dbReference type="PROSITE" id="PS50262"/>
    </source>
</evidence>
<evidence type="ECO:0000256" key="4">
    <source>
        <dbReference type="ARBA" id="ARBA00022989"/>
    </source>
</evidence>
<dbReference type="CDD" id="cd00637">
    <property type="entry name" value="7tm_classA_rhodopsin-like"/>
    <property type="match status" value="1"/>
</dbReference>
<feature type="transmembrane region" description="Helical" evidence="10">
    <location>
        <begin position="23"/>
        <end position="52"/>
    </location>
</feature>
<dbReference type="Proteomes" id="UP000749559">
    <property type="component" value="Unassembled WGS sequence"/>
</dbReference>
<feature type="domain" description="G-protein coupled receptors family 1 profile" evidence="11">
    <location>
        <begin position="43"/>
        <end position="310"/>
    </location>
</feature>
<sequence length="459" mass="51292">MNLSNVTTSDEGTVRFYRDDVTLAIGVVGILVGGAMLSVGIFGNLVTILSILIIKSLRKAENTFICSLVFCDFLILTTNYSLHLSVFVKRRWTLGGPACIYTKTEINILITCSSLHVFANAFYRYLKIVHPNKAPIFTRKRVMACCLVALYAIPIAITLMDTNFQLTYIFEVNIDYDTKIMFCEKLTDGPDTKTKALASTLTFLLLLNLALWFFYVRIIIISRKSQNAISVHTATNGPVAVRTHRSMLNERKRDFRLMKTMVVIMLLYSVSYLSLPLMAIVDKQRKLSEWLYLSGVLVLWMSSSINWIFYGLLNRRFKRAYLLLFKRIRHGACSGDKRNRRIASSTSGSIPRSGEMVPSVNLLENAPVHDVSVITVASKPSEEISPIPPNPVSQSSHPAPQSSQLAPHSSHPIPQSSYPAPQSSHPVPQSSQFVPHFSHPIPQSSQFGLHSSHSIPQSS</sequence>
<dbReference type="AlphaFoldDB" id="A0A8S4NYD7"/>
<dbReference type="PRINTS" id="PR00237">
    <property type="entry name" value="GPCRRHODOPSN"/>
</dbReference>
<evidence type="ECO:0000313" key="13">
    <source>
        <dbReference type="Proteomes" id="UP000749559"/>
    </source>
</evidence>
<protein>
    <recommendedName>
        <fullName evidence="11">G-protein coupled receptors family 1 profile domain-containing protein</fullName>
    </recommendedName>
</protein>
<keyword evidence="3 10" id="KW-0812">Transmembrane</keyword>
<dbReference type="SMART" id="SM01381">
    <property type="entry name" value="7TM_GPCR_Srsx"/>
    <property type="match status" value="1"/>
</dbReference>
<dbReference type="PROSITE" id="PS50262">
    <property type="entry name" value="G_PROTEIN_RECEP_F1_2"/>
    <property type="match status" value="1"/>
</dbReference>
<comment type="caution">
    <text evidence="12">The sequence shown here is derived from an EMBL/GenBank/DDBJ whole genome shotgun (WGS) entry which is preliminary data.</text>
</comment>
<gene>
    <name evidence="12" type="ORF">OFUS_LOCUS12789</name>
</gene>
<evidence type="ECO:0000256" key="6">
    <source>
        <dbReference type="ARBA" id="ARBA00023136"/>
    </source>
</evidence>
<dbReference type="SUPFAM" id="SSF81321">
    <property type="entry name" value="Family A G protein-coupled receptor-like"/>
    <property type="match status" value="1"/>
</dbReference>
<feature type="compositionally biased region" description="Polar residues" evidence="9">
    <location>
        <begin position="441"/>
        <end position="459"/>
    </location>
</feature>
<comment type="subcellular location">
    <subcellularLocation>
        <location evidence="1">Cell membrane</location>
        <topology evidence="1">Multi-pass membrane protein</topology>
    </subcellularLocation>
</comment>
<feature type="compositionally biased region" description="Low complexity" evidence="9">
    <location>
        <begin position="419"/>
        <end position="432"/>
    </location>
</feature>
<keyword evidence="7" id="KW-0675">Receptor</keyword>
<keyword evidence="4 10" id="KW-1133">Transmembrane helix</keyword>
<keyword evidence="5" id="KW-0297">G-protein coupled receptor</keyword>
<feature type="transmembrane region" description="Helical" evidence="10">
    <location>
        <begin position="142"/>
        <end position="160"/>
    </location>
</feature>
<evidence type="ECO:0000256" key="2">
    <source>
        <dbReference type="ARBA" id="ARBA00022475"/>
    </source>
</evidence>
<evidence type="ECO:0000256" key="3">
    <source>
        <dbReference type="ARBA" id="ARBA00022692"/>
    </source>
</evidence>
<feature type="transmembrane region" description="Helical" evidence="10">
    <location>
        <begin position="290"/>
        <end position="313"/>
    </location>
</feature>
<evidence type="ECO:0000256" key="8">
    <source>
        <dbReference type="ARBA" id="ARBA00023224"/>
    </source>
</evidence>
<name>A0A8S4NYD7_OWEFU</name>
<dbReference type="InterPro" id="IPR000276">
    <property type="entry name" value="GPCR_Rhodpsn"/>
</dbReference>